<feature type="region of interest" description="Disordered" evidence="1">
    <location>
        <begin position="16"/>
        <end position="91"/>
    </location>
</feature>
<accession>A0A5D0NE77</accession>
<evidence type="ECO:0000313" key="4">
    <source>
        <dbReference type="Proteomes" id="UP000323380"/>
    </source>
</evidence>
<comment type="caution">
    <text evidence="3">The sequence shown here is derived from an EMBL/GenBank/DDBJ whole genome shotgun (WGS) entry which is preliminary data.</text>
</comment>
<evidence type="ECO:0000256" key="1">
    <source>
        <dbReference type="SAM" id="MobiDB-lite"/>
    </source>
</evidence>
<feature type="compositionally biased region" description="Pro residues" evidence="1">
    <location>
        <begin position="32"/>
        <end position="41"/>
    </location>
</feature>
<evidence type="ECO:0008006" key="5">
    <source>
        <dbReference type="Google" id="ProtNLM"/>
    </source>
</evidence>
<feature type="compositionally biased region" description="Low complexity" evidence="1">
    <location>
        <begin position="43"/>
        <end position="91"/>
    </location>
</feature>
<protein>
    <recommendedName>
        <fullName evidence="5">Collagen-like protein</fullName>
    </recommendedName>
</protein>
<gene>
    <name evidence="3" type="ORF">FXF69_28440</name>
</gene>
<dbReference type="Pfam" id="PF01391">
    <property type="entry name" value="Collagen"/>
    <property type="match status" value="1"/>
</dbReference>
<dbReference type="AlphaFoldDB" id="A0A5D0NE77"/>
<feature type="chain" id="PRO_5022824441" description="Collagen-like protein" evidence="2">
    <location>
        <begin position="16"/>
        <end position="174"/>
    </location>
</feature>
<evidence type="ECO:0000256" key="2">
    <source>
        <dbReference type="SAM" id="SignalP"/>
    </source>
</evidence>
<reference evidence="3 4" key="1">
    <citation type="submission" date="2019-08" db="EMBL/GenBank/DDBJ databases">
        <title>Actinomadura sp. nov. CYP1-5 isolated from mountain soil.</title>
        <authorList>
            <person name="Songsumanus A."/>
            <person name="Kuncharoen N."/>
            <person name="Kudo T."/>
            <person name="Yuki M."/>
            <person name="Igarashi Y."/>
            <person name="Tanasupawat S."/>
        </authorList>
    </citation>
    <scope>NUCLEOTIDE SEQUENCE [LARGE SCALE GENOMIC DNA]</scope>
    <source>
        <strain evidence="3 4">JCM 14158</strain>
    </source>
</reference>
<dbReference type="EMBL" id="VSFG01000007">
    <property type="protein sequence ID" value="TYB42718.1"/>
    <property type="molecule type" value="Genomic_DNA"/>
</dbReference>
<dbReference type="InterPro" id="IPR008160">
    <property type="entry name" value="Collagen"/>
</dbReference>
<organism evidence="3 4">
    <name type="scientific">Actinomadura chibensis</name>
    <dbReference type="NCBI Taxonomy" id="392828"/>
    <lineage>
        <taxon>Bacteria</taxon>
        <taxon>Bacillati</taxon>
        <taxon>Actinomycetota</taxon>
        <taxon>Actinomycetes</taxon>
        <taxon>Streptosporangiales</taxon>
        <taxon>Thermomonosporaceae</taxon>
        <taxon>Actinomadura</taxon>
    </lineage>
</organism>
<evidence type="ECO:0000313" key="3">
    <source>
        <dbReference type="EMBL" id="TYB42718.1"/>
    </source>
</evidence>
<proteinExistence type="predicted"/>
<keyword evidence="4" id="KW-1185">Reference proteome</keyword>
<feature type="signal peptide" evidence="2">
    <location>
        <begin position="1"/>
        <end position="15"/>
    </location>
</feature>
<sequence length="174" mass="16379">MTAVLLAGAASTAHAAVAGGDGKHPCKHTCPPGKPGPPGPTGPAGATGPTGPRGHAGATGPTGPEGPAGATGPAGQEGPTGATGPAGPTRPTQIVRETHALAPGLNTGTATCPAGTVITGGGVVTPLGGNALTVQQYESFPSSESTWTVSFNNSPGTAGSYTVYAVCIPVTPAG</sequence>
<dbReference type="STRING" id="1220554.GCA_001552135_02667"/>
<keyword evidence="2" id="KW-0732">Signal</keyword>
<name>A0A5D0NE77_9ACTN</name>
<dbReference type="Proteomes" id="UP000323380">
    <property type="component" value="Unassembled WGS sequence"/>
</dbReference>